<feature type="region of interest" description="Disordered" evidence="2">
    <location>
        <begin position="167"/>
        <end position="186"/>
    </location>
</feature>
<dbReference type="EMBL" id="JAATIP010000196">
    <property type="protein sequence ID" value="KAF4360954.1"/>
    <property type="molecule type" value="Genomic_DNA"/>
</dbReference>
<protein>
    <recommendedName>
        <fullName evidence="3">RING-type domain-containing protein</fullName>
    </recommendedName>
</protein>
<dbReference type="PANTHER" id="PTHR46400:SF3">
    <property type="entry name" value="E3 UBIQUITIN LIGASE BIG BROTHER-LIKE PROTEIN"/>
    <property type="match status" value="1"/>
</dbReference>
<dbReference type="GO" id="GO:0004842">
    <property type="term" value="F:ubiquitin-protein transferase activity"/>
    <property type="evidence" value="ECO:0007669"/>
    <property type="project" value="InterPro"/>
</dbReference>
<evidence type="ECO:0000256" key="2">
    <source>
        <dbReference type="SAM" id="MobiDB-lite"/>
    </source>
</evidence>
<dbReference type="Proteomes" id="UP000525078">
    <property type="component" value="Unassembled WGS sequence"/>
</dbReference>
<feature type="compositionally biased region" description="Low complexity" evidence="2">
    <location>
        <begin position="169"/>
        <end position="180"/>
    </location>
</feature>
<dbReference type="FunFam" id="3.30.40.10:FF:000226">
    <property type="entry name" value="E3 ubiquitin ligase BIG BROTHER"/>
    <property type="match status" value="1"/>
</dbReference>
<dbReference type="GO" id="GO:0016567">
    <property type="term" value="P:protein ubiquitination"/>
    <property type="evidence" value="ECO:0007669"/>
    <property type="project" value="InterPro"/>
</dbReference>
<gene>
    <name evidence="4" type="ORF">F8388_016763</name>
</gene>
<evidence type="ECO:0000256" key="1">
    <source>
        <dbReference type="PROSITE-ProRule" id="PRU00175"/>
    </source>
</evidence>
<dbReference type="GO" id="GO:0046621">
    <property type="term" value="P:negative regulation of organ growth"/>
    <property type="evidence" value="ECO:0007669"/>
    <property type="project" value="InterPro"/>
</dbReference>
<dbReference type="GO" id="GO:0031624">
    <property type="term" value="F:ubiquitin conjugating enzyme binding"/>
    <property type="evidence" value="ECO:0007669"/>
    <property type="project" value="TreeGrafter"/>
</dbReference>
<dbReference type="InterPro" id="IPR013083">
    <property type="entry name" value="Znf_RING/FYVE/PHD"/>
</dbReference>
<dbReference type="PANTHER" id="PTHR46400">
    <property type="entry name" value="RING/U-BOX SUPERFAMILY PROTEIN"/>
    <property type="match status" value="1"/>
</dbReference>
<evidence type="ECO:0000313" key="4">
    <source>
        <dbReference type="EMBL" id="KAF4360954.1"/>
    </source>
</evidence>
<dbReference type="Pfam" id="PF13639">
    <property type="entry name" value="zf-RING_2"/>
    <property type="match status" value="1"/>
</dbReference>
<dbReference type="AlphaFoldDB" id="A0A7J6ER89"/>
<name>A0A7J6ER89_CANSA</name>
<dbReference type="PROSITE" id="PS50089">
    <property type="entry name" value="ZF_RING_2"/>
    <property type="match status" value="1"/>
</dbReference>
<dbReference type="InterPro" id="IPR033276">
    <property type="entry name" value="BB"/>
</dbReference>
<proteinExistence type="predicted"/>
<feature type="domain" description="RING-type" evidence="3">
    <location>
        <begin position="201"/>
        <end position="242"/>
    </location>
</feature>
<dbReference type="SMART" id="SM00184">
    <property type="entry name" value="RING"/>
    <property type="match status" value="1"/>
</dbReference>
<dbReference type="GO" id="GO:0008270">
    <property type="term" value="F:zinc ion binding"/>
    <property type="evidence" value="ECO:0007669"/>
    <property type="project" value="UniProtKB-KW"/>
</dbReference>
<dbReference type="Gene3D" id="3.30.40.10">
    <property type="entry name" value="Zinc/RING finger domain, C3HC4 (zinc finger)"/>
    <property type="match status" value="1"/>
</dbReference>
<organism evidence="4 5">
    <name type="scientific">Cannabis sativa</name>
    <name type="common">Hemp</name>
    <name type="synonym">Marijuana</name>
    <dbReference type="NCBI Taxonomy" id="3483"/>
    <lineage>
        <taxon>Eukaryota</taxon>
        <taxon>Viridiplantae</taxon>
        <taxon>Streptophyta</taxon>
        <taxon>Embryophyta</taxon>
        <taxon>Tracheophyta</taxon>
        <taxon>Spermatophyta</taxon>
        <taxon>Magnoliopsida</taxon>
        <taxon>eudicotyledons</taxon>
        <taxon>Gunneridae</taxon>
        <taxon>Pentapetalae</taxon>
        <taxon>rosids</taxon>
        <taxon>fabids</taxon>
        <taxon>Rosales</taxon>
        <taxon>Cannabaceae</taxon>
        <taxon>Cannabis</taxon>
    </lineage>
</organism>
<sequence>MVSTRLNYLVTSHYRNFLVGVSSDLHERRNDLSTVFGERLGEIDMSLKIQTTCTWTKRPYEASLFPGIGFGLFLRSLGKLYWSMNMNPYKFGFSGTETTTSTSYYGHYEVNDHLPRMDMNRRAWEYPSMMTTEEIPTTDHSVQHFEDGSSSGDADAAPVHATLEENIPNQQNSNTSSSQTVWQDGIDPDNMTYEKKSGERCVICQMRYKRGDKQMKLPCKHLYHSECISKWLSINKVCPVCNMEVFGDELS</sequence>
<evidence type="ECO:0000259" key="3">
    <source>
        <dbReference type="PROSITE" id="PS50089"/>
    </source>
</evidence>
<dbReference type="SUPFAM" id="SSF57850">
    <property type="entry name" value="RING/U-box"/>
    <property type="match status" value="1"/>
</dbReference>
<dbReference type="InterPro" id="IPR001841">
    <property type="entry name" value="Znf_RING"/>
</dbReference>
<accession>A0A7J6ER89</accession>
<comment type="caution">
    <text evidence="4">The sequence shown here is derived from an EMBL/GenBank/DDBJ whole genome shotgun (WGS) entry which is preliminary data.</text>
</comment>
<keyword evidence="1" id="KW-0863">Zinc-finger</keyword>
<reference evidence="4 5" key="1">
    <citation type="journal article" date="2020" name="bioRxiv">
        <title>Sequence and annotation of 42 cannabis genomes reveals extensive copy number variation in cannabinoid synthesis and pathogen resistance genes.</title>
        <authorList>
            <person name="Mckernan K.J."/>
            <person name="Helbert Y."/>
            <person name="Kane L.T."/>
            <person name="Ebling H."/>
            <person name="Zhang L."/>
            <person name="Liu B."/>
            <person name="Eaton Z."/>
            <person name="Mclaughlin S."/>
            <person name="Kingan S."/>
            <person name="Baybayan P."/>
            <person name="Concepcion G."/>
            <person name="Jordan M."/>
            <person name="Riva A."/>
            <person name="Barbazuk W."/>
            <person name="Harkins T."/>
        </authorList>
    </citation>
    <scope>NUCLEOTIDE SEQUENCE [LARGE SCALE GENOMIC DNA]</scope>
    <source>
        <strain evidence="5">cv. Jamaican Lion 4</strain>
        <tissue evidence="4">Leaf</tissue>
    </source>
</reference>
<evidence type="ECO:0000313" key="5">
    <source>
        <dbReference type="Proteomes" id="UP000525078"/>
    </source>
</evidence>
<keyword evidence="1" id="KW-0862">Zinc</keyword>
<keyword evidence="1" id="KW-0479">Metal-binding</keyword>